<feature type="transmembrane region" description="Helical" evidence="12">
    <location>
        <begin position="187"/>
        <end position="208"/>
    </location>
</feature>
<dbReference type="PANTHER" id="PTHR30531:SF12">
    <property type="entry name" value="FLAGELLAR BIOSYNTHETIC PROTEIN FLHB"/>
    <property type="match status" value="1"/>
</dbReference>
<dbReference type="AlphaFoldDB" id="A0A285FRI5"/>
<evidence type="ECO:0000256" key="7">
    <source>
        <dbReference type="ARBA" id="ARBA00022795"/>
    </source>
</evidence>
<keyword evidence="7 12" id="KW-1005">Bacterial flagellum biogenesis</keyword>
<evidence type="ECO:0000256" key="12">
    <source>
        <dbReference type="RuleBase" id="RU364091"/>
    </source>
</evidence>
<keyword evidence="4 12" id="KW-0813">Transport</keyword>
<keyword evidence="15" id="KW-1185">Reference proteome</keyword>
<evidence type="ECO:0000256" key="13">
    <source>
        <dbReference type="SAM" id="MobiDB-lite"/>
    </source>
</evidence>
<dbReference type="InterPro" id="IPR029025">
    <property type="entry name" value="T3SS_substrate_exporter_C"/>
</dbReference>
<dbReference type="EMBL" id="OBDZ01000002">
    <property type="protein sequence ID" value="SNY12936.1"/>
    <property type="molecule type" value="Genomic_DNA"/>
</dbReference>
<dbReference type="PRINTS" id="PR00950">
    <property type="entry name" value="TYPE3IMSPROT"/>
</dbReference>
<dbReference type="Gene3D" id="3.40.1690.10">
    <property type="entry name" value="secretion proteins EscU"/>
    <property type="match status" value="1"/>
</dbReference>
<keyword evidence="14" id="KW-0969">Cilium</keyword>
<keyword evidence="14" id="KW-0966">Cell projection</keyword>
<gene>
    <name evidence="12" type="primary">flhB</name>
    <name evidence="14" type="ORF">SAMN06265827_102185</name>
</gene>
<evidence type="ECO:0000256" key="5">
    <source>
        <dbReference type="ARBA" id="ARBA00022475"/>
    </source>
</evidence>
<accession>A0A285FRI5</accession>
<feature type="region of interest" description="Disordered" evidence="13">
    <location>
        <begin position="219"/>
        <end position="249"/>
    </location>
</feature>
<evidence type="ECO:0000313" key="14">
    <source>
        <dbReference type="EMBL" id="SNY12936.1"/>
    </source>
</evidence>
<evidence type="ECO:0000256" key="9">
    <source>
        <dbReference type="ARBA" id="ARBA00022989"/>
    </source>
</evidence>
<protein>
    <recommendedName>
        <fullName evidence="3 12">Flagellar biosynthetic protein FlhB</fullName>
    </recommendedName>
</protein>
<proteinExistence type="inferred from homology"/>
<sequence>MASGEKTEKATPKKRSEARKEGQVAKSKELNSAFTLLFSFLMLSFWFRYMLQEIITFTNKVFINYFQMELSINNFHALLIEIIAFIAKIVAPLLLVAALVGVAVSYLQVGFLYTPKVLVPKFSKLNPLKGAKQMFSKRSLVEMLKSIMKIIIVVSIAYSTIKKVADKFAVLVNSSWASSLNLIGDTAYSLAMKISAVFIILGIVDFMYQKWQHEEDLKMSKEEVKQERENAEGKPEVKSKRRQKQQEMAMSRMMQDIPDASVVITNPTHFAVAIKFDMDEMDVPIVVAKGQDELALRIREVAKENNIEIVEEKPLARALYRIVDIGEEIPLDLYQAVAEVLAYVYQLDQERRS</sequence>
<dbReference type="SUPFAM" id="SSF160544">
    <property type="entry name" value="EscU C-terminal domain-like"/>
    <property type="match status" value="1"/>
</dbReference>
<dbReference type="InterPro" id="IPR006135">
    <property type="entry name" value="T3SS_substrate_exporter"/>
</dbReference>
<evidence type="ECO:0000256" key="2">
    <source>
        <dbReference type="ARBA" id="ARBA00010690"/>
    </source>
</evidence>
<evidence type="ECO:0000256" key="8">
    <source>
        <dbReference type="ARBA" id="ARBA00022927"/>
    </source>
</evidence>
<evidence type="ECO:0000256" key="10">
    <source>
        <dbReference type="ARBA" id="ARBA00023136"/>
    </source>
</evidence>
<keyword evidence="8 12" id="KW-0653">Protein transport</keyword>
<dbReference type="STRING" id="1413210.U472_06370"/>
<comment type="caution">
    <text evidence="12">Lacks conserved residue(s) required for the propagation of feature annotation.</text>
</comment>
<evidence type="ECO:0000256" key="11">
    <source>
        <dbReference type="ARBA" id="ARBA00023225"/>
    </source>
</evidence>
<dbReference type="GO" id="GO:0005886">
    <property type="term" value="C:plasma membrane"/>
    <property type="evidence" value="ECO:0007669"/>
    <property type="project" value="UniProtKB-SubCell"/>
</dbReference>
<evidence type="ECO:0000256" key="4">
    <source>
        <dbReference type="ARBA" id="ARBA00022448"/>
    </source>
</evidence>
<comment type="similarity">
    <text evidence="2 12">Belongs to the type III secretion exporter family.</text>
</comment>
<dbReference type="Gene3D" id="6.10.250.2080">
    <property type="match status" value="1"/>
</dbReference>
<keyword evidence="11 12" id="KW-1006">Bacterial flagellum protein export</keyword>
<evidence type="ECO:0000256" key="6">
    <source>
        <dbReference type="ARBA" id="ARBA00022692"/>
    </source>
</evidence>
<feature type="transmembrane region" description="Helical" evidence="12">
    <location>
        <begin position="33"/>
        <end position="51"/>
    </location>
</feature>
<reference evidence="15" key="1">
    <citation type="submission" date="2017-09" db="EMBL/GenBank/DDBJ databases">
        <authorList>
            <person name="Varghese N."/>
            <person name="Submissions S."/>
        </authorList>
    </citation>
    <scope>NUCLEOTIDE SEQUENCE [LARGE SCALE GENOMIC DNA]</scope>
    <source>
        <strain evidence="15">MSL47</strain>
    </source>
</reference>
<organism evidence="14 15">
    <name type="scientific">Orenia metallireducens</name>
    <dbReference type="NCBI Taxonomy" id="1413210"/>
    <lineage>
        <taxon>Bacteria</taxon>
        <taxon>Bacillati</taxon>
        <taxon>Bacillota</taxon>
        <taxon>Clostridia</taxon>
        <taxon>Halanaerobiales</taxon>
        <taxon>Halobacteroidaceae</taxon>
        <taxon>Orenia</taxon>
    </lineage>
</organism>
<evidence type="ECO:0000256" key="1">
    <source>
        <dbReference type="ARBA" id="ARBA00004651"/>
    </source>
</evidence>
<name>A0A285FRI5_9FIRM</name>
<dbReference type="OrthoDB" id="9807950at2"/>
<dbReference type="NCBIfam" id="TIGR00328">
    <property type="entry name" value="flhB"/>
    <property type="match status" value="1"/>
</dbReference>
<keyword evidence="6 12" id="KW-0812">Transmembrane</keyword>
<feature type="region of interest" description="Disordered" evidence="13">
    <location>
        <begin position="1"/>
        <end position="22"/>
    </location>
</feature>
<comment type="function">
    <text evidence="12">Required for formation of the rod structure in the basal body of the flagellar apparatus. Together with FliI and FliH, may constitute the export apparatus of flagellin.</text>
</comment>
<dbReference type="Pfam" id="PF01312">
    <property type="entry name" value="Bac_export_2"/>
    <property type="match status" value="1"/>
</dbReference>
<dbReference type="PANTHER" id="PTHR30531">
    <property type="entry name" value="FLAGELLAR BIOSYNTHETIC PROTEIN FLHB"/>
    <property type="match status" value="1"/>
</dbReference>
<dbReference type="RefSeq" id="WP_097016445.1">
    <property type="nucleotide sequence ID" value="NZ_OBDZ01000002.1"/>
</dbReference>
<keyword evidence="14" id="KW-0282">Flagellum</keyword>
<feature type="transmembrane region" description="Helical" evidence="12">
    <location>
        <begin position="140"/>
        <end position="161"/>
    </location>
</feature>
<dbReference type="FunFam" id="3.40.1690.10:FF:000001">
    <property type="entry name" value="Flagellar biosynthetic protein FlhB"/>
    <property type="match status" value="1"/>
</dbReference>
<keyword evidence="10 12" id="KW-0472">Membrane</keyword>
<feature type="compositionally biased region" description="Basic and acidic residues" evidence="13">
    <location>
        <begin position="219"/>
        <end position="238"/>
    </location>
</feature>
<dbReference type="GO" id="GO:0009306">
    <property type="term" value="P:protein secretion"/>
    <property type="evidence" value="ECO:0007669"/>
    <property type="project" value="InterPro"/>
</dbReference>
<dbReference type="Proteomes" id="UP000219573">
    <property type="component" value="Unassembled WGS sequence"/>
</dbReference>
<keyword evidence="5 12" id="KW-1003">Cell membrane</keyword>
<evidence type="ECO:0000313" key="15">
    <source>
        <dbReference type="Proteomes" id="UP000219573"/>
    </source>
</evidence>
<evidence type="ECO:0000256" key="3">
    <source>
        <dbReference type="ARBA" id="ARBA00021622"/>
    </source>
</evidence>
<keyword evidence="9 12" id="KW-1133">Transmembrane helix</keyword>
<comment type="subcellular location">
    <subcellularLocation>
        <location evidence="1">Cell membrane</location>
        <topology evidence="1">Multi-pass membrane protein</topology>
    </subcellularLocation>
</comment>
<dbReference type="InterPro" id="IPR006136">
    <property type="entry name" value="FlhB"/>
</dbReference>
<dbReference type="GO" id="GO:0044780">
    <property type="term" value="P:bacterial-type flagellum assembly"/>
    <property type="evidence" value="ECO:0007669"/>
    <property type="project" value="InterPro"/>
</dbReference>